<dbReference type="GO" id="GO:0005576">
    <property type="term" value="C:extracellular region"/>
    <property type="evidence" value="ECO:0007669"/>
    <property type="project" value="UniProtKB-SubCell"/>
</dbReference>
<dbReference type="GO" id="GO:0008236">
    <property type="term" value="F:serine-type peptidase activity"/>
    <property type="evidence" value="ECO:0007669"/>
    <property type="project" value="UniProtKB-KW"/>
</dbReference>
<gene>
    <name evidence="16" type="ORF">K452DRAFT_361175</name>
</gene>
<dbReference type="EC" id="3.4.14.5" evidence="4"/>
<feature type="signal peptide" evidence="13">
    <location>
        <begin position="1"/>
        <end position="17"/>
    </location>
</feature>
<keyword evidence="7" id="KW-0645">Protease</keyword>
<evidence type="ECO:0000256" key="10">
    <source>
        <dbReference type="ARBA" id="ARBA00022825"/>
    </source>
</evidence>
<evidence type="ECO:0000256" key="9">
    <source>
        <dbReference type="ARBA" id="ARBA00022801"/>
    </source>
</evidence>
<dbReference type="EMBL" id="ML995496">
    <property type="protein sequence ID" value="KAF2138495.1"/>
    <property type="molecule type" value="Genomic_DNA"/>
</dbReference>
<dbReference type="Proteomes" id="UP000799438">
    <property type="component" value="Unassembled WGS sequence"/>
</dbReference>
<protein>
    <recommendedName>
        <fullName evidence="4">dipeptidyl-peptidase IV</fullName>
        <ecNumber evidence="4">3.4.14.5</ecNumber>
    </recommendedName>
    <alternativeName>
        <fullName evidence="12">Dipeptidyl peptidase IV</fullName>
    </alternativeName>
</protein>
<evidence type="ECO:0000256" key="1">
    <source>
        <dbReference type="ARBA" id="ARBA00001257"/>
    </source>
</evidence>
<comment type="similarity">
    <text evidence="3">Belongs to the peptidase S9B family.</text>
</comment>
<dbReference type="PANTHER" id="PTHR11731:SF162">
    <property type="entry name" value="DIPEPTIDYL PEPTIDASE 4-RELATED"/>
    <property type="match status" value="1"/>
</dbReference>
<evidence type="ECO:0000256" key="6">
    <source>
        <dbReference type="ARBA" id="ARBA00022525"/>
    </source>
</evidence>
<keyword evidence="5" id="KW-0031">Aminopeptidase</keyword>
<feature type="chain" id="PRO_5025480589" description="dipeptidyl-peptidase IV" evidence="13">
    <location>
        <begin position="18"/>
        <end position="751"/>
    </location>
</feature>
<evidence type="ECO:0000256" key="2">
    <source>
        <dbReference type="ARBA" id="ARBA00004613"/>
    </source>
</evidence>
<dbReference type="InterPro" id="IPR002469">
    <property type="entry name" value="Peptidase_S9B_N"/>
</dbReference>
<dbReference type="PANTHER" id="PTHR11731">
    <property type="entry name" value="PROTEASE FAMILY S9B,C DIPEPTIDYL-PEPTIDASE IV-RELATED"/>
    <property type="match status" value="1"/>
</dbReference>
<organism evidence="16 17">
    <name type="scientific">Aplosporella prunicola CBS 121167</name>
    <dbReference type="NCBI Taxonomy" id="1176127"/>
    <lineage>
        <taxon>Eukaryota</taxon>
        <taxon>Fungi</taxon>
        <taxon>Dikarya</taxon>
        <taxon>Ascomycota</taxon>
        <taxon>Pezizomycotina</taxon>
        <taxon>Dothideomycetes</taxon>
        <taxon>Dothideomycetes incertae sedis</taxon>
        <taxon>Botryosphaeriales</taxon>
        <taxon>Aplosporellaceae</taxon>
        <taxon>Aplosporella</taxon>
    </lineage>
</organism>
<dbReference type="Gene3D" id="3.40.50.1820">
    <property type="entry name" value="alpha/beta hydrolase"/>
    <property type="match status" value="1"/>
</dbReference>
<keyword evidence="8 13" id="KW-0732">Signal</keyword>
<evidence type="ECO:0000313" key="17">
    <source>
        <dbReference type="Proteomes" id="UP000799438"/>
    </source>
</evidence>
<dbReference type="Gene3D" id="2.140.10.30">
    <property type="entry name" value="Dipeptidylpeptidase IV, N-terminal domain"/>
    <property type="match status" value="1"/>
</dbReference>
<evidence type="ECO:0000256" key="13">
    <source>
        <dbReference type="SAM" id="SignalP"/>
    </source>
</evidence>
<accession>A0A6A6B5E6</accession>
<dbReference type="GO" id="GO:0005886">
    <property type="term" value="C:plasma membrane"/>
    <property type="evidence" value="ECO:0007669"/>
    <property type="project" value="TreeGrafter"/>
</dbReference>
<dbReference type="SUPFAM" id="SSF82171">
    <property type="entry name" value="DPP6 N-terminal domain-like"/>
    <property type="match status" value="1"/>
</dbReference>
<evidence type="ECO:0000256" key="11">
    <source>
        <dbReference type="ARBA" id="ARBA00023180"/>
    </source>
</evidence>
<dbReference type="InterPro" id="IPR029058">
    <property type="entry name" value="AB_hydrolase_fold"/>
</dbReference>
<evidence type="ECO:0000313" key="16">
    <source>
        <dbReference type="EMBL" id="KAF2138495.1"/>
    </source>
</evidence>
<dbReference type="GO" id="GO:0004177">
    <property type="term" value="F:aminopeptidase activity"/>
    <property type="evidence" value="ECO:0007669"/>
    <property type="project" value="UniProtKB-KW"/>
</dbReference>
<dbReference type="RefSeq" id="XP_033394208.1">
    <property type="nucleotide sequence ID" value="XM_033546401.1"/>
</dbReference>
<keyword evidence="17" id="KW-1185">Reference proteome</keyword>
<sequence length="751" mass="84085">MQFLLLLTLVIASFVNAITPARSPDPPTGSGTRLLTFNESLFDFSTHMDYYPWVATDEDGQCSYANDAGLVIYNLATDAQKVLIPADKLPAGYSGHWLKPDLTKVLWATNKKMGPLTSFTADYFVQDVSSGTVEPLVKDQAGDIQYAQWNPKLNNIALSDSVATQITADGGSDLLYTIPDWMYQEEVFQDSVALWFSPDGKHLAYLSLNESGVTENKLSKGNPPQVYEDYRCPKAGEKIPEVGLHILDVSSAPMGSVHVDEFPMDDMIIGEVTWVTDDHSNVLVRAFNRVQDQEKIFNVDVQSGKISTVRERTVSEGWIDNIPDFTDDGNHHYLTYLGHVSGASTDDTYYLGMSDMDGWNHLVLWPVHGGDSKPLTSGEWEVLAVLKVDTTRKMVYYTSNEHHSTESHVYSISYETGTKTPLVDDTVAAYWTASFTPGSSYYVLSYEGPDVPYQELYSVDSTKPLKTLISNEELYNTLQEFKLPRTTYFELTHPSGYTLNVMQRLPADFDPARKYPVLFTPYGGPGVQKVRKKFPELNWFAYMSSDPEYGYATWTVDGRGTPNKGRAFRSPIKNQLGKLEADDQIWAAQKLLADNAWADPAHVAIFGEGYGAYLALKVVEANNGVFTLGLGWAPVTDWRFYNSFYAERYMGLPAENADGYAAAAVKRPEGFKNIAGNVMIIQGAADDNTLEVNINTLKNDMTAAGVRSKKLETYVWDTGRDFLAETDREWSFVKHQAFEKRLYDEKRRVAK</sequence>
<name>A0A6A6B5E6_9PEZI</name>
<evidence type="ECO:0000256" key="12">
    <source>
        <dbReference type="ARBA" id="ARBA00030567"/>
    </source>
</evidence>
<dbReference type="SUPFAM" id="SSF53474">
    <property type="entry name" value="alpha/beta-Hydrolases"/>
    <property type="match status" value="1"/>
</dbReference>
<dbReference type="Pfam" id="PF00930">
    <property type="entry name" value="DPPIV_N"/>
    <property type="match status" value="1"/>
</dbReference>
<feature type="domain" description="Peptidase S9 prolyl oligopeptidase catalytic" evidence="14">
    <location>
        <begin position="548"/>
        <end position="706"/>
    </location>
</feature>
<dbReference type="Pfam" id="PF00326">
    <property type="entry name" value="Peptidase_S9"/>
    <property type="match status" value="1"/>
</dbReference>
<keyword evidence="10" id="KW-0720">Serine protease</keyword>
<dbReference type="AlphaFoldDB" id="A0A6A6B5E6"/>
<evidence type="ECO:0000256" key="3">
    <source>
        <dbReference type="ARBA" id="ARBA00006150"/>
    </source>
</evidence>
<keyword evidence="11" id="KW-0325">Glycoprotein</keyword>
<dbReference type="InterPro" id="IPR050278">
    <property type="entry name" value="Serine_Prot_S9B/DPPIV"/>
</dbReference>
<reference evidence="16" key="1">
    <citation type="journal article" date="2020" name="Stud. Mycol.">
        <title>101 Dothideomycetes genomes: a test case for predicting lifestyles and emergence of pathogens.</title>
        <authorList>
            <person name="Haridas S."/>
            <person name="Albert R."/>
            <person name="Binder M."/>
            <person name="Bloem J."/>
            <person name="Labutti K."/>
            <person name="Salamov A."/>
            <person name="Andreopoulos B."/>
            <person name="Baker S."/>
            <person name="Barry K."/>
            <person name="Bills G."/>
            <person name="Bluhm B."/>
            <person name="Cannon C."/>
            <person name="Castanera R."/>
            <person name="Culley D."/>
            <person name="Daum C."/>
            <person name="Ezra D."/>
            <person name="Gonzalez J."/>
            <person name="Henrissat B."/>
            <person name="Kuo A."/>
            <person name="Liang C."/>
            <person name="Lipzen A."/>
            <person name="Lutzoni F."/>
            <person name="Magnuson J."/>
            <person name="Mondo S."/>
            <person name="Nolan M."/>
            <person name="Ohm R."/>
            <person name="Pangilinan J."/>
            <person name="Park H.-J."/>
            <person name="Ramirez L."/>
            <person name="Alfaro M."/>
            <person name="Sun H."/>
            <person name="Tritt A."/>
            <person name="Yoshinaga Y."/>
            <person name="Zwiers L.-H."/>
            <person name="Turgeon B."/>
            <person name="Goodwin S."/>
            <person name="Spatafora J."/>
            <person name="Crous P."/>
            <person name="Grigoriev I."/>
        </authorList>
    </citation>
    <scope>NUCLEOTIDE SEQUENCE</scope>
    <source>
        <strain evidence="16">CBS 121167</strain>
    </source>
</reference>
<dbReference type="GO" id="GO:0008239">
    <property type="term" value="F:dipeptidyl-peptidase activity"/>
    <property type="evidence" value="ECO:0007669"/>
    <property type="project" value="UniProtKB-EC"/>
</dbReference>
<evidence type="ECO:0000256" key="5">
    <source>
        <dbReference type="ARBA" id="ARBA00022438"/>
    </source>
</evidence>
<dbReference type="GO" id="GO:0006508">
    <property type="term" value="P:proteolysis"/>
    <property type="evidence" value="ECO:0007669"/>
    <property type="project" value="UniProtKB-KW"/>
</dbReference>
<evidence type="ECO:0000256" key="7">
    <source>
        <dbReference type="ARBA" id="ARBA00022670"/>
    </source>
</evidence>
<evidence type="ECO:0000259" key="14">
    <source>
        <dbReference type="Pfam" id="PF00326"/>
    </source>
</evidence>
<comment type="subcellular location">
    <subcellularLocation>
        <location evidence="2">Secreted</location>
    </subcellularLocation>
</comment>
<keyword evidence="6" id="KW-0964">Secreted</keyword>
<dbReference type="GeneID" id="54303907"/>
<proteinExistence type="inferred from homology"/>
<dbReference type="OrthoDB" id="16520at2759"/>
<keyword evidence="9" id="KW-0378">Hydrolase</keyword>
<evidence type="ECO:0000256" key="4">
    <source>
        <dbReference type="ARBA" id="ARBA00012062"/>
    </source>
</evidence>
<evidence type="ECO:0000256" key="8">
    <source>
        <dbReference type="ARBA" id="ARBA00022729"/>
    </source>
</evidence>
<feature type="domain" description="Dipeptidylpeptidase IV N-terminal" evidence="15">
    <location>
        <begin position="100"/>
        <end position="453"/>
    </location>
</feature>
<comment type="catalytic activity">
    <reaction evidence="1">
        <text>Release of an N-terminal dipeptide, Xaa-Yaa-|-Zaa-, from a polypeptide, preferentially when Yaa is Pro, provided Zaa is neither Pro nor hydroxyproline.</text>
        <dbReference type="EC" id="3.4.14.5"/>
    </reaction>
</comment>
<dbReference type="InterPro" id="IPR001375">
    <property type="entry name" value="Peptidase_S9_cat"/>
</dbReference>
<evidence type="ECO:0000259" key="15">
    <source>
        <dbReference type="Pfam" id="PF00930"/>
    </source>
</evidence>